<dbReference type="InterPro" id="IPR003834">
    <property type="entry name" value="Cyt_c_assmbl_TM_dom"/>
</dbReference>
<feature type="transmembrane region" description="Helical" evidence="18">
    <location>
        <begin position="171"/>
        <end position="198"/>
    </location>
</feature>
<evidence type="ECO:0000256" key="10">
    <source>
        <dbReference type="ARBA" id="ARBA00022989"/>
    </source>
</evidence>
<dbReference type="SUPFAM" id="SSF52833">
    <property type="entry name" value="Thioredoxin-like"/>
    <property type="match status" value="1"/>
</dbReference>
<dbReference type="InterPro" id="IPR013766">
    <property type="entry name" value="Thioredoxin_domain"/>
</dbReference>
<dbReference type="HAMAP" id="MF_00399">
    <property type="entry name" value="DbsD"/>
    <property type="match status" value="1"/>
</dbReference>
<keyword evidence="13 18" id="KW-0472">Membrane</keyword>
<feature type="transmembrane region" description="Helical" evidence="18">
    <location>
        <begin position="361"/>
        <end position="379"/>
    </location>
</feature>
<feature type="disulfide bond" description="Redox-active" evidence="18">
    <location>
        <begin position="122"/>
        <end position="128"/>
    </location>
</feature>
<dbReference type="GO" id="GO:0005886">
    <property type="term" value="C:plasma membrane"/>
    <property type="evidence" value="ECO:0007669"/>
    <property type="project" value="UniProtKB-SubCell"/>
</dbReference>
<evidence type="ECO:0000256" key="18">
    <source>
        <dbReference type="HAMAP-Rule" id="MF_00399"/>
    </source>
</evidence>
<evidence type="ECO:0000256" key="16">
    <source>
        <dbReference type="ARBA" id="ARBA00047388"/>
    </source>
</evidence>
<dbReference type="GO" id="GO:0045454">
    <property type="term" value="P:cell redox homeostasis"/>
    <property type="evidence" value="ECO:0007669"/>
    <property type="project" value="TreeGrafter"/>
</dbReference>
<accession>A0A9X7MZ34</accession>
<evidence type="ECO:0000256" key="13">
    <source>
        <dbReference type="ARBA" id="ARBA00023136"/>
    </source>
</evidence>
<dbReference type="OrthoDB" id="9811036at2"/>
<keyword evidence="4 18" id="KW-1003">Cell membrane</keyword>
<sequence length="582" mass="62044" precursor="true">MRRFLLLLILLLPGIALAQASDPLFGPGKGTTADFLPVEQAFAFDESRLDDGRIRLHWRISPGYYLYRDRLRIDGAQEAPDLPRGEAHEDAYFGTSTIYRDDLDVILQPGPGQSLQVSWQGCADAGLCYPPQHRSVALHADTSVRSAGVDDVAEDEGLAAQLQRSGFTSSLVLFFSFGLLLAFTPCSLPMLPILASVVVGSGARTWQSAVLAGSFVVSMALVYAAMGTLAAALGTNLQAWLQQPWLIGSFAALFVILALPMFGLFELQLPSALRQHLDAAGHQRKGGSVGGAAILGVLSGLMVGPCMTAPLAGALLYIAQSGDLLLGGAVLFALGLGMGVPLILVVLFGRRWLPRPGAWMDAVKALFGFLLLASAWVILRPLLDSTLWVALGGVILLAFGWAALETGRSLPGRRAAAGAVGLTAMLWGAAMLLGAAGGAQNPLQPLTVYSATRSAALPASDAFVTLRTSAELDTQLQEAHARQQWVVLDYSADWCVSCKVIEQQVFNQPAVQEALKGTRLLRLDVTADDAGSRALLLRYRVPGPPSILWISPDGSERRGQRITGEISQEDFLALWQRARGNG</sequence>
<dbReference type="PROSITE" id="PS00194">
    <property type="entry name" value="THIOREDOXIN_1"/>
    <property type="match status" value="1"/>
</dbReference>
<feature type="disulfide bond" description="Redox-active" evidence="18">
    <location>
        <begin position="495"/>
        <end position="498"/>
    </location>
</feature>
<dbReference type="Proteomes" id="UP000326659">
    <property type="component" value="Chromosome"/>
</dbReference>
<evidence type="ECO:0000256" key="8">
    <source>
        <dbReference type="ARBA" id="ARBA00022748"/>
    </source>
</evidence>
<dbReference type="InterPro" id="IPR036929">
    <property type="entry name" value="DsbDN_sf"/>
</dbReference>
<feature type="transmembrane region" description="Helical" evidence="18">
    <location>
        <begin position="210"/>
        <end position="233"/>
    </location>
</feature>
<comment type="subcellular location">
    <subcellularLocation>
        <location evidence="1 18">Cell inner membrane</location>
        <topology evidence="1 18">Multi-pass membrane protein</topology>
    </subcellularLocation>
</comment>
<dbReference type="PROSITE" id="PS51352">
    <property type="entry name" value="THIOREDOXIN_2"/>
    <property type="match status" value="1"/>
</dbReference>
<keyword evidence="3 18" id="KW-0813">Transport</keyword>
<comment type="caution">
    <text evidence="18">Lacks conserved residue(s) required for the propagation of feature annotation.</text>
</comment>
<keyword evidence="12 18" id="KW-0520">NAD</keyword>
<dbReference type="EMBL" id="CP043626">
    <property type="protein sequence ID" value="QEY72029.1"/>
    <property type="molecule type" value="Genomic_DNA"/>
</dbReference>
<dbReference type="InterPro" id="IPR035671">
    <property type="entry name" value="DsbD_gamma"/>
</dbReference>
<feature type="transmembrane region" description="Helical" evidence="18">
    <location>
        <begin position="292"/>
        <end position="318"/>
    </location>
</feature>
<evidence type="ECO:0000256" key="15">
    <source>
        <dbReference type="ARBA" id="ARBA00023284"/>
    </source>
</evidence>
<feature type="transmembrane region" description="Helical" evidence="18">
    <location>
        <begin position="245"/>
        <end position="265"/>
    </location>
</feature>
<dbReference type="InterPro" id="IPR017937">
    <property type="entry name" value="Thioredoxin_CS"/>
</dbReference>
<feature type="transmembrane region" description="Helical" evidence="18">
    <location>
        <begin position="324"/>
        <end position="349"/>
    </location>
</feature>
<dbReference type="CDD" id="cd02953">
    <property type="entry name" value="DsbDgamma"/>
    <property type="match status" value="1"/>
</dbReference>
<dbReference type="KEGG" id="pden:F1C79_10615"/>
<feature type="domain" description="Thioredoxin" evidence="19">
    <location>
        <begin position="446"/>
        <end position="580"/>
    </location>
</feature>
<dbReference type="RefSeq" id="WP_151187374.1">
    <property type="nucleotide sequence ID" value="NZ_CP043626.1"/>
</dbReference>
<comment type="catalytic activity">
    <reaction evidence="16 18">
        <text>[protein]-dithiol + NAD(+) = [protein]-disulfide + NADH + H(+)</text>
        <dbReference type="Rhea" id="RHEA:18749"/>
        <dbReference type="Rhea" id="RHEA-COMP:10593"/>
        <dbReference type="Rhea" id="RHEA-COMP:10594"/>
        <dbReference type="ChEBI" id="CHEBI:15378"/>
        <dbReference type="ChEBI" id="CHEBI:29950"/>
        <dbReference type="ChEBI" id="CHEBI:50058"/>
        <dbReference type="ChEBI" id="CHEBI:57540"/>
        <dbReference type="ChEBI" id="CHEBI:57945"/>
        <dbReference type="EC" id="1.8.1.8"/>
    </reaction>
</comment>
<reference evidence="20 21" key="1">
    <citation type="submission" date="2019-09" db="EMBL/GenBank/DDBJ databases">
        <title>Prosopis cineraria nodule microbiome.</title>
        <authorList>
            <person name="Chaluvadi S.R."/>
            <person name="Ali R."/>
            <person name="Wang X."/>
        </authorList>
    </citation>
    <scope>NUCLEOTIDE SEQUENCE [LARGE SCALE GENOMIC DNA]</scope>
    <source>
        <strain evidence="20 21">BG1</strain>
    </source>
</reference>
<feature type="transmembrane region" description="Helical" evidence="18">
    <location>
        <begin position="385"/>
        <end position="404"/>
    </location>
</feature>
<evidence type="ECO:0000256" key="2">
    <source>
        <dbReference type="ARBA" id="ARBA00007241"/>
    </source>
</evidence>
<dbReference type="InterPro" id="IPR036249">
    <property type="entry name" value="Thioredoxin-like_sf"/>
</dbReference>
<evidence type="ECO:0000256" key="1">
    <source>
        <dbReference type="ARBA" id="ARBA00004429"/>
    </source>
</evidence>
<gene>
    <name evidence="18 20" type="primary">dsbD</name>
    <name evidence="20" type="ORF">F1C79_10615</name>
</gene>
<feature type="transmembrane region" description="Helical" evidence="18">
    <location>
        <begin position="416"/>
        <end position="436"/>
    </location>
</feature>
<keyword evidence="10 18" id="KW-1133">Transmembrane helix</keyword>
<keyword evidence="6 18" id="KW-0812">Transmembrane</keyword>
<dbReference type="GO" id="GO:0017004">
    <property type="term" value="P:cytochrome complex assembly"/>
    <property type="evidence" value="ECO:0007669"/>
    <property type="project" value="UniProtKB-UniRule"/>
</dbReference>
<evidence type="ECO:0000256" key="9">
    <source>
        <dbReference type="ARBA" id="ARBA00022982"/>
    </source>
</evidence>
<dbReference type="InterPro" id="IPR022910">
    <property type="entry name" value="Thiol_diS_interchange_DbsD"/>
</dbReference>
<keyword evidence="9 18" id="KW-0249">Electron transport</keyword>
<evidence type="ECO:0000256" key="6">
    <source>
        <dbReference type="ARBA" id="ARBA00022692"/>
    </source>
</evidence>
<dbReference type="EC" id="1.8.1.8" evidence="18"/>
<keyword evidence="21" id="KW-1185">Reference proteome</keyword>
<dbReference type="Gene3D" id="2.60.40.1250">
    <property type="entry name" value="Thiol:disulfide interchange protein DsbD, N-terminal domain"/>
    <property type="match status" value="1"/>
</dbReference>
<feature type="chain" id="PRO_5041029237" description="Thiol:disulfide interchange protein DsbD" evidence="18">
    <location>
        <begin position="19"/>
        <end position="582"/>
    </location>
</feature>
<dbReference type="Pfam" id="PF02683">
    <property type="entry name" value="DsbD_TM"/>
    <property type="match status" value="1"/>
</dbReference>
<dbReference type="SUPFAM" id="SSF74863">
    <property type="entry name" value="Thiol:disulfide interchange protein DsbD, N-terminal domain (DsbD-alpha)"/>
    <property type="match status" value="1"/>
</dbReference>
<evidence type="ECO:0000256" key="11">
    <source>
        <dbReference type="ARBA" id="ARBA00023002"/>
    </source>
</evidence>
<protein>
    <recommendedName>
        <fullName evidence="18">Thiol:disulfide interchange protein DsbD</fullName>
        <ecNumber evidence="18">1.8.1.8</ecNumber>
    </recommendedName>
    <alternativeName>
        <fullName evidence="18">Protein-disulfide reductase</fullName>
        <shortName evidence="18">Disulfide reductase</shortName>
    </alternativeName>
</protein>
<dbReference type="Pfam" id="PF13899">
    <property type="entry name" value="Thioredoxin_7"/>
    <property type="match status" value="1"/>
</dbReference>
<evidence type="ECO:0000256" key="12">
    <source>
        <dbReference type="ARBA" id="ARBA00023027"/>
    </source>
</evidence>
<evidence type="ECO:0000313" key="20">
    <source>
        <dbReference type="EMBL" id="QEY72029.1"/>
    </source>
</evidence>
<evidence type="ECO:0000256" key="4">
    <source>
        <dbReference type="ARBA" id="ARBA00022475"/>
    </source>
</evidence>
<dbReference type="InterPro" id="IPR028250">
    <property type="entry name" value="DsbDN"/>
</dbReference>
<organism evidence="20 21">
    <name type="scientific">Pseudomonas denitrificans</name>
    <dbReference type="NCBI Taxonomy" id="43306"/>
    <lineage>
        <taxon>Bacteria</taxon>
        <taxon>Pseudomonadati</taxon>
        <taxon>Pseudomonadota</taxon>
        <taxon>Gammaproteobacteria</taxon>
        <taxon>Pseudomonadales</taxon>
        <taxon>Pseudomonadaceae</taxon>
        <taxon>Halopseudomonas</taxon>
    </lineage>
</organism>
<proteinExistence type="inferred from homology"/>
<keyword evidence="11 18" id="KW-0560">Oxidoreductase</keyword>
<comment type="similarity">
    <text evidence="2 18">Belongs to the thioredoxin family. DsbD subfamily.</text>
</comment>
<dbReference type="PANTHER" id="PTHR32234:SF0">
    <property type="entry name" value="THIOL:DISULFIDE INTERCHANGE PROTEIN DSBD"/>
    <property type="match status" value="1"/>
</dbReference>
<keyword evidence="14 18" id="KW-1015">Disulfide bond</keyword>
<keyword evidence="8 18" id="KW-0201">Cytochrome c-type biogenesis</keyword>
<dbReference type="NCBIfam" id="NF001419">
    <property type="entry name" value="PRK00293.1"/>
    <property type="match status" value="1"/>
</dbReference>
<dbReference type="Pfam" id="PF11412">
    <property type="entry name" value="DsbD_N"/>
    <property type="match status" value="1"/>
</dbReference>
<evidence type="ECO:0000313" key="21">
    <source>
        <dbReference type="Proteomes" id="UP000326659"/>
    </source>
</evidence>
<evidence type="ECO:0000259" key="19">
    <source>
        <dbReference type="PROSITE" id="PS51352"/>
    </source>
</evidence>
<evidence type="ECO:0000256" key="14">
    <source>
        <dbReference type="ARBA" id="ARBA00023157"/>
    </source>
</evidence>
<feature type="signal peptide" evidence="18">
    <location>
        <begin position="1"/>
        <end position="18"/>
    </location>
</feature>
<dbReference type="GO" id="GO:0009055">
    <property type="term" value="F:electron transfer activity"/>
    <property type="evidence" value="ECO:0007669"/>
    <property type="project" value="UniProtKB-UniRule"/>
</dbReference>
<comment type="function">
    <text evidence="18">Required to facilitate the formation of correct disulfide bonds in some periplasmic proteins and for the assembly of the periplasmic c-type cytochromes. Acts by transferring electrons from cytoplasmic thioredoxin to the periplasm. This transfer involves a cascade of disulfide bond formation and reduction steps.</text>
</comment>
<name>A0A9X7MZ34_PSEDE</name>
<dbReference type="AlphaFoldDB" id="A0A9X7MZ34"/>
<dbReference type="PANTHER" id="PTHR32234">
    <property type="entry name" value="THIOL:DISULFIDE INTERCHANGE PROTEIN DSBD"/>
    <property type="match status" value="1"/>
</dbReference>
<keyword evidence="15 18" id="KW-0676">Redox-active center</keyword>
<dbReference type="GO" id="GO:0047134">
    <property type="term" value="F:protein-disulfide reductase [NAD(P)H] activity"/>
    <property type="evidence" value="ECO:0007669"/>
    <property type="project" value="UniProtKB-UniRule"/>
</dbReference>
<keyword evidence="5 18" id="KW-0997">Cell inner membrane</keyword>
<dbReference type="Gene3D" id="3.40.30.10">
    <property type="entry name" value="Glutaredoxin"/>
    <property type="match status" value="1"/>
</dbReference>
<evidence type="ECO:0000256" key="3">
    <source>
        <dbReference type="ARBA" id="ARBA00022448"/>
    </source>
</evidence>
<evidence type="ECO:0000256" key="7">
    <source>
        <dbReference type="ARBA" id="ARBA00022729"/>
    </source>
</evidence>
<evidence type="ECO:0000256" key="17">
    <source>
        <dbReference type="ARBA" id="ARBA00047804"/>
    </source>
</evidence>
<evidence type="ECO:0000256" key="5">
    <source>
        <dbReference type="ARBA" id="ARBA00022519"/>
    </source>
</evidence>
<comment type="catalytic activity">
    <reaction evidence="17 18">
        <text>[protein]-dithiol + NADP(+) = [protein]-disulfide + NADPH + H(+)</text>
        <dbReference type="Rhea" id="RHEA:18753"/>
        <dbReference type="Rhea" id="RHEA-COMP:10593"/>
        <dbReference type="Rhea" id="RHEA-COMP:10594"/>
        <dbReference type="ChEBI" id="CHEBI:15378"/>
        <dbReference type="ChEBI" id="CHEBI:29950"/>
        <dbReference type="ChEBI" id="CHEBI:50058"/>
        <dbReference type="ChEBI" id="CHEBI:57783"/>
        <dbReference type="ChEBI" id="CHEBI:58349"/>
        <dbReference type="EC" id="1.8.1.8"/>
    </reaction>
</comment>
<keyword evidence="7 18" id="KW-0732">Signal</keyword>